<accession>A0A7V7PR23</accession>
<dbReference type="AlphaFoldDB" id="A0A7V7PR23"/>
<protein>
    <submittedName>
        <fullName evidence="1">Uncharacterized protein</fullName>
    </submittedName>
</protein>
<dbReference type="Proteomes" id="UP000432089">
    <property type="component" value="Unassembled WGS sequence"/>
</dbReference>
<evidence type="ECO:0000313" key="1">
    <source>
        <dbReference type="EMBL" id="KAB0680916.1"/>
    </source>
</evidence>
<comment type="caution">
    <text evidence="1">The sequence shown here is derived from an EMBL/GenBank/DDBJ whole genome shotgun (WGS) entry which is preliminary data.</text>
</comment>
<reference evidence="1 2" key="1">
    <citation type="submission" date="2019-09" db="EMBL/GenBank/DDBJ databases">
        <title>YIM 132180 draft genome.</title>
        <authorList>
            <person name="Zhang K."/>
        </authorList>
    </citation>
    <scope>NUCLEOTIDE SEQUENCE [LARGE SCALE GENOMIC DNA]</scope>
    <source>
        <strain evidence="1 2">YIM 132180</strain>
    </source>
</reference>
<evidence type="ECO:0000313" key="2">
    <source>
        <dbReference type="Proteomes" id="UP000432089"/>
    </source>
</evidence>
<gene>
    <name evidence="1" type="ORF">F6X38_08015</name>
</gene>
<name>A0A7V7PR23_9HYPH</name>
<sequence>MVRGKTVDHELSALIRDVIAAELLAPNSVELRTAETVAQRGLAALDDGGRRVWETRLLPILSKPLGEQIAIASIIRRGGYVPRKIDF</sequence>
<dbReference type="RefSeq" id="WP_150969090.1">
    <property type="nucleotide sequence ID" value="NZ_VZDO01000004.1"/>
</dbReference>
<proteinExistence type="predicted"/>
<dbReference type="EMBL" id="VZDO01000004">
    <property type="protein sequence ID" value="KAB0680916.1"/>
    <property type="molecule type" value="Genomic_DNA"/>
</dbReference>
<keyword evidence="2" id="KW-1185">Reference proteome</keyword>
<organism evidence="1 2">
    <name type="scientific">Plantimonas leprariae</name>
    <dbReference type="NCBI Taxonomy" id="2615207"/>
    <lineage>
        <taxon>Bacteria</taxon>
        <taxon>Pseudomonadati</taxon>
        <taxon>Pseudomonadota</taxon>
        <taxon>Alphaproteobacteria</taxon>
        <taxon>Hyphomicrobiales</taxon>
        <taxon>Aurantimonadaceae</taxon>
        <taxon>Plantimonas</taxon>
    </lineage>
</organism>